<evidence type="ECO:0000256" key="5">
    <source>
        <dbReference type="ARBA" id="ARBA00023277"/>
    </source>
</evidence>
<dbReference type="PANTHER" id="PTHR38464:SF1">
    <property type="entry name" value="L-ARABINOSE ISOMERASE"/>
    <property type="match status" value="1"/>
</dbReference>
<dbReference type="Gene3D" id="3.40.50.10940">
    <property type="match status" value="1"/>
</dbReference>
<dbReference type="InterPro" id="IPR038583">
    <property type="entry name" value="AraA_N_sf"/>
</dbReference>
<comment type="catalytic activity">
    <reaction evidence="6">
        <text>beta-L-arabinopyranose = L-ribulose</text>
        <dbReference type="Rhea" id="RHEA:14821"/>
        <dbReference type="ChEBI" id="CHEBI:16880"/>
        <dbReference type="ChEBI" id="CHEBI:40886"/>
        <dbReference type="EC" id="5.3.1.4"/>
    </reaction>
</comment>
<name>A0A178IIC0_9BACT</name>
<feature type="binding site" evidence="6">
    <location>
        <position position="351"/>
    </location>
    <ligand>
        <name>Mn(2+)</name>
        <dbReference type="ChEBI" id="CHEBI:29035"/>
    </ligand>
</feature>
<evidence type="ECO:0000256" key="2">
    <source>
        <dbReference type="ARBA" id="ARBA00022935"/>
    </source>
</evidence>
<dbReference type="GO" id="GO:0030145">
    <property type="term" value="F:manganese ion binding"/>
    <property type="evidence" value="ECO:0007669"/>
    <property type="project" value="UniProtKB-UniRule"/>
</dbReference>
<dbReference type="EMBL" id="LRRQ01000118">
    <property type="protein sequence ID" value="OAM88919.1"/>
    <property type="molecule type" value="Genomic_DNA"/>
</dbReference>
<feature type="domain" description="L-arabinose isomerase N-terminal" evidence="7">
    <location>
        <begin position="8"/>
        <end position="175"/>
    </location>
</feature>
<keyword evidence="3 6" id="KW-0464">Manganese</keyword>
<dbReference type="RefSeq" id="WP_068771222.1">
    <property type="nucleotide sequence ID" value="NZ_CP109796.1"/>
</dbReference>
<evidence type="ECO:0000256" key="4">
    <source>
        <dbReference type="ARBA" id="ARBA00023235"/>
    </source>
</evidence>
<dbReference type="PANTHER" id="PTHR38464">
    <property type="entry name" value="L-ARABINOSE ISOMERASE"/>
    <property type="match status" value="1"/>
</dbReference>
<feature type="binding site" evidence="6">
    <location>
        <position position="307"/>
    </location>
    <ligand>
        <name>Mn(2+)</name>
        <dbReference type="ChEBI" id="CHEBI:29035"/>
    </ligand>
</feature>
<evidence type="ECO:0000313" key="10">
    <source>
        <dbReference type="EMBL" id="OAM88919.1"/>
    </source>
</evidence>
<dbReference type="GO" id="GO:0005829">
    <property type="term" value="C:cytosol"/>
    <property type="evidence" value="ECO:0007669"/>
    <property type="project" value="TreeGrafter"/>
</dbReference>
<comment type="cofactor">
    <cofactor evidence="6">
        <name>Mn(2+)</name>
        <dbReference type="ChEBI" id="CHEBI:29035"/>
    </cofactor>
    <text evidence="6">Binds 1 Mn(2+) ion per subunit.</text>
</comment>
<reference evidence="10 11" key="1">
    <citation type="submission" date="2016-01" db="EMBL/GenBank/DDBJ databases">
        <title>High potential of lignocellulose degradation of a new Verrucomicrobia species.</title>
        <authorList>
            <person name="Wang Y."/>
            <person name="Shi Y."/>
            <person name="Qiu Z."/>
            <person name="Liu S."/>
            <person name="Yang H."/>
        </authorList>
    </citation>
    <scope>NUCLEOTIDE SEQUENCE [LARGE SCALE GENOMIC DNA]</scope>
    <source>
        <strain evidence="10 11">TSB47</strain>
    </source>
</reference>
<keyword evidence="5 6" id="KW-0119">Carbohydrate metabolism</keyword>
<dbReference type="Pfam" id="PF02610">
    <property type="entry name" value="AraA_N"/>
    <property type="match status" value="1"/>
</dbReference>
<dbReference type="Pfam" id="PF11762">
    <property type="entry name" value="Arabinose_Iso_C"/>
    <property type="match status" value="1"/>
</dbReference>
<evidence type="ECO:0000259" key="8">
    <source>
        <dbReference type="Pfam" id="PF11762"/>
    </source>
</evidence>
<evidence type="ECO:0000259" key="9">
    <source>
        <dbReference type="Pfam" id="PF24856"/>
    </source>
</evidence>
<dbReference type="InterPro" id="IPR004216">
    <property type="entry name" value="Fuc/Ara_isomerase_C"/>
</dbReference>
<feature type="domain" description="L-arabinose isomerase C-terminal" evidence="8">
    <location>
        <begin position="329"/>
        <end position="474"/>
    </location>
</feature>
<keyword evidence="11" id="KW-1185">Reference proteome</keyword>
<feature type="binding site" evidence="6">
    <location>
        <position position="334"/>
    </location>
    <ligand>
        <name>Mn(2+)</name>
        <dbReference type="ChEBI" id="CHEBI:29035"/>
    </ligand>
</feature>
<keyword evidence="2 6" id="KW-0054">Arabinose catabolism</keyword>
<evidence type="ECO:0000256" key="1">
    <source>
        <dbReference type="ARBA" id="ARBA00022723"/>
    </source>
</evidence>
<dbReference type="STRING" id="1184151.AW736_15495"/>
<evidence type="ECO:0000256" key="6">
    <source>
        <dbReference type="HAMAP-Rule" id="MF_00519"/>
    </source>
</evidence>
<dbReference type="AlphaFoldDB" id="A0A178IIC0"/>
<dbReference type="NCBIfam" id="NF002795">
    <property type="entry name" value="PRK02929.1"/>
    <property type="match status" value="1"/>
</dbReference>
<dbReference type="GO" id="GO:0019569">
    <property type="term" value="P:L-arabinose catabolic process to D-xylulose 5-phosphate"/>
    <property type="evidence" value="ECO:0007669"/>
    <property type="project" value="UniProtKB-UniRule"/>
</dbReference>
<evidence type="ECO:0000313" key="11">
    <source>
        <dbReference type="Proteomes" id="UP000078486"/>
    </source>
</evidence>
<organism evidence="10 11">
    <name type="scientific">Termitidicoccus mucosus</name>
    <dbReference type="NCBI Taxonomy" id="1184151"/>
    <lineage>
        <taxon>Bacteria</taxon>
        <taxon>Pseudomonadati</taxon>
        <taxon>Verrucomicrobiota</taxon>
        <taxon>Opitutia</taxon>
        <taxon>Opitutales</taxon>
        <taxon>Opitutaceae</taxon>
        <taxon>Termitidicoccus</taxon>
    </lineage>
</organism>
<dbReference type="SUPFAM" id="SSF53743">
    <property type="entry name" value="FucI/AraA N-terminal and middle domains"/>
    <property type="match status" value="1"/>
</dbReference>
<dbReference type="EC" id="5.3.1.4" evidence="6"/>
<dbReference type="Proteomes" id="UP000078486">
    <property type="component" value="Unassembled WGS sequence"/>
</dbReference>
<dbReference type="InterPro" id="IPR024664">
    <property type="entry name" value="Ara_Isoase_C"/>
</dbReference>
<accession>A0A178IIC0</accession>
<dbReference type="HAMAP" id="MF_00519">
    <property type="entry name" value="Arabinose_Isome"/>
    <property type="match status" value="1"/>
</dbReference>
<comment type="pathway">
    <text evidence="6">Carbohydrate degradation; L-arabinose degradation via L-ribulose; D-xylulose 5-phosphate from L-arabinose (bacterial route): step 1/3.</text>
</comment>
<dbReference type="UniPathway" id="UPA00145">
    <property type="reaction ID" value="UER00565"/>
</dbReference>
<dbReference type="SUPFAM" id="SSF50443">
    <property type="entry name" value="FucI/AraA C-terminal domain-like"/>
    <property type="match status" value="1"/>
</dbReference>
<comment type="function">
    <text evidence="6">Catalyzes the conversion of L-arabinose to L-ribulose.</text>
</comment>
<protein>
    <recommendedName>
        <fullName evidence="6">L-arabinose isomerase</fullName>
        <ecNumber evidence="6">5.3.1.4</ecNumber>
    </recommendedName>
</protein>
<sequence length="506" mass="55697">MKNLATPEIWFLCGSQHLYGPGPLKQVAENAQKIAAALGASGRIRGARVVYKALLTTPDEITRVMAEANADEGCAGLILWMHTFSPSKMWIRGLAGLKKPFLHLHTQYNRDLPWGTIDMDFMNLNQAAHGDREAGFIHTRLRLERKVVVGHWSEPEVHDRIDAWARAARAWHDWQGARVLRLDDNMRQVAVTEGDKVGAEIRFGFSVNSHGIGDLVERIADVSEKSVDALAAEYAAAYTLAPALRKGGTRHASLRDAARIELGLRALLDETGAKAFTDTFEVLHGLNQLPGLPVQRLMADGYGFGGEGDWKTAALVRAMKVMAHGLKGGTSFMEDYTYHLDPKNPLVLGSHMLEICPSIAAPGKKPSLEIHPLGIGGKDDPVRLVFDAPAGDAVNASLIDLGNHFRLVVNEVTAIRPPKPLPRLPVARAVWKCRPDFRTALAAWIQAGGAHHTGYSYAVKTEHLEDFANIAGIELAVIDRDTRLREFKDRLRHNDLYYATAQGLRN</sequence>
<dbReference type="InterPro" id="IPR055389">
    <property type="entry name" value="AraA_N"/>
</dbReference>
<dbReference type="Pfam" id="PF24856">
    <property type="entry name" value="AraA_central"/>
    <property type="match status" value="1"/>
</dbReference>
<evidence type="ECO:0000259" key="7">
    <source>
        <dbReference type="Pfam" id="PF02610"/>
    </source>
</evidence>
<comment type="similarity">
    <text evidence="6">Belongs to the arabinose isomerase family.</text>
</comment>
<keyword evidence="4 6" id="KW-0413">Isomerase</keyword>
<comment type="caution">
    <text evidence="10">The sequence shown here is derived from an EMBL/GenBank/DDBJ whole genome shotgun (WGS) entry which is preliminary data.</text>
</comment>
<dbReference type="InterPro" id="IPR003762">
    <property type="entry name" value="Lara_isomerase"/>
</dbReference>
<gene>
    <name evidence="6" type="primary">araA</name>
    <name evidence="10" type="ORF">AW736_15495</name>
</gene>
<dbReference type="PIRSF" id="PIRSF001478">
    <property type="entry name" value="L-ara_isomerase"/>
    <property type="match status" value="1"/>
</dbReference>
<proteinExistence type="inferred from homology"/>
<evidence type="ECO:0000256" key="3">
    <source>
        <dbReference type="ARBA" id="ARBA00023211"/>
    </source>
</evidence>
<dbReference type="OrthoDB" id="9765600at2"/>
<feature type="domain" description="L-arabinose isomerase central" evidence="9">
    <location>
        <begin position="178"/>
        <end position="325"/>
    </location>
</feature>
<keyword evidence="1 6" id="KW-0479">Metal-binding</keyword>
<dbReference type="InterPro" id="IPR009015">
    <property type="entry name" value="Fucose_isomerase_N/cen_sf"/>
</dbReference>
<feature type="binding site" evidence="6">
    <location>
        <position position="452"/>
    </location>
    <ligand>
        <name>Mn(2+)</name>
        <dbReference type="ChEBI" id="CHEBI:29035"/>
    </ligand>
</feature>
<dbReference type="InterPro" id="IPR055390">
    <property type="entry name" value="AraA_central"/>
</dbReference>
<dbReference type="GO" id="GO:0008733">
    <property type="term" value="F:L-arabinose isomerase activity"/>
    <property type="evidence" value="ECO:0007669"/>
    <property type="project" value="UniProtKB-UniRule"/>
</dbReference>